<evidence type="ECO:0000313" key="2">
    <source>
        <dbReference type="Proteomes" id="UP000187406"/>
    </source>
</evidence>
<dbReference type="Proteomes" id="UP000187406">
    <property type="component" value="Unassembled WGS sequence"/>
</dbReference>
<reference evidence="2" key="1">
    <citation type="submission" date="2016-04" db="EMBL/GenBank/DDBJ databases">
        <title>Cephalotus genome sequencing.</title>
        <authorList>
            <person name="Fukushima K."/>
            <person name="Hasebe M."/>
            <person name="Fang X."/>
        </authorList>
    </citation>
    <scope>NUCLEOTIDE SEQUENCE [LARGE SCALE GENOMIC DNA]</scope>
    <source>
        <strain evidence="2">cv. St1</strain>
    </source>
</reference>
<comment type="caution">
    <text evidence="1">The sequence shown here is derived from an EMBL/GenBank/DDBJ whole genome shotgun (WGS) entry which is preliminary data.</text>
</comment>
<dbReference type="EMBL" id="BDDD01001105">
    <property type="protein sequence ID" value="GAV73412.1"/>
    <property type="molecule type" value="Genomic_DNA"/>
</dbReference>
<dbReference type="InParanoid" id="A0A1Q3BZS5"/>
<proteinExistence type="predicted"/>
<dbReference type="AlphaFoldDB" id="A0A1Q3BZS5"/>
<name>A0A1Q3BZS5_CEPFO</name>
<dbReference type="OrthoDB" id="2013610at2759"/>
<accession>A0A1Q3BZS5</accession>
<organism evidence="1 2">
    <name type="scientific">Cephalotus follicularis</name>
    <name type="common">Albany pitcher plant</name>
    <dbReference type="NCBI Taxonomy" id="3775"/>
    <lineage>
        <taxon>Eukaryota</taxon>
        <taxon>Viridiplantae</taxon>
        <taxon>Streptophyta</taxon>
        <taxon>Embryophyta</taxon>
        <taxon>Tracheophyta</taxon>
        <taxon>Spermatophyta</taxon>
        <taxon>Magnoliopsida</taxon>
        <taxon>eudicotyledons</taxon>
        <taxon>Gunneridae</taxon>
        <taxon>Pentapetalae</taxon>
        <taxon>rosids</taxon>
        <taxon>fabids</taxon>
        <taxon>Oxalidales</taxon>
        <taxon>Cephalotaceae</taxon>
        <taxon>Cephalotus</taxon>
    </lineage>
</organism>
<keyword evidence="2" id="KW-1185">Reference proteome</keyword>
<evidence type="ECO:0000313" key="1">
    <source>
        <dbReference type="EMBL" id="GAV73412.1"/>
    </source>
</evidence>
<protein>
    <submittedName>
        <fullName evidence="1">Uncharacterized protein</fullName>
    </submittedName>
</protein>
<sequence length="174" mass="19629">MSTFISGLKPELRRELLVAQPVSLMQAMSLAKIHEQKFADLQQSLKNSWFKSSQHTSTVSHAKPASVSVAIPTSISTTLPIQKLTAAEIKIRRENGLCYNCDEKYRPGHKCKPLFLLLQVQDDENDEVEDADFEALQCCEHETKDVLHEISLWAMAGQHSPKSIRITGVYLEHK</sequence>
<gene>
    <name evidence="1" type="ORF">CFOL_v3_16898</name>
</gene>